<gene>
    <name evidence="1" type="ORF">RVR_4494</name>
</gene>
<protein>
    <recommendedName>
        <fullName evidence="3">HNH endonuclease</fullName>
    </recommendedName>
</protein>
<name>A0A7U3VP63_9ACTN</name>
<keyword evidence="2" id="KW-1185">Reference proteome</keyword>
<proteinExistence type="predicted"/>
<evidence type="ECO:0000313" key="2">
    <source>
        <dbReference type="Proteomes" id="UP000595703"/>
    </source>
</evidence>
<dbReference type="InterPro" id="IPR044925">
    <property type="entry name" value="His-Me_finger_sf"/>
</dbReference>
<reference evidence="1 2" key="1">
    <citation type="journal article" date="2010" name="J. Bacteriol.">
        <title>Biochemical characterization of a novel indole prenyltransferase from Streptomyces sp. SN-593.</title>
        <authorList>
            <person name="Takahashi S."/>
            <person name="Takagi H."/>
            <person name="Toyoda A."/>
            <person name="Uramoto M."/>
            <person name="Nogawa T."/>
            <person name="Ueki M."/>
            <person name="Sakaki Y."/>
            <person name="Osada H."/>
        </authorList>
    </citation>
    <scope>NUCLEOTIDE SEQUENCE [LARGE SCALE GENOMIC DNA]</scope>
    <source>
        <strain evidence="1 2">SN-593</strain>
    </source>
</reference>
<evidence type="ECO:0000313" key="1">
    <source>
        <dbReference type="EMBL" id="BBA98349.1"/>
    </source>
</evidence>
<organism evidence="1 2">
    <name type="scientific">Actinacidiphila reveromycinica</name>
    <dbReference type="NCBI Taxonomy" id="659352"/>
    <lineage>
        <taxon>Bacteria</taxon>
        <taxon>Bacillati</taxon>
        <taxon>Actinomycetota</taxon>
        <taxon>Actinomycetes</taxon>
        <taxon>Kitasatosporales</taxon>
        <taxon>Streptomycetaceae</taxon>
        <taxon>Actinacidiphila</taxon>
    </lineage>
</organism>
<dbReference type="SUPFAM" id="SSF54060">
    <property type="entry name" value="His-Me finger endonucleases"/>
    <property type="match status" value="1"/>
</dbReference>
<accession>A0A7U3VP63</accession>
<dbReference type="EMBL" id="AP018365">
    <property type="protein sequence ID" value="BBA98349.1"/>
    <property type="molecule type" value="Genomic_DNA"/>
</dbReference>
<reference evidence="1 2" key="4">
    <citation type="journal article" date="2020" name="Sci. Rep.">
        <title>beta-carboline chemical signals induce reveromycin production through a LuxR family regulator in Streptomyces sp. SN-593.</title>
        <authorList>
            <person name="Panthee S."/>
            <person name="Kito N."/>
            <person name="Hayashi T."/>
            <person name="Shimizu T."/>
            <person name="Ishikawa J."/>
            <person name="Hamamoto H."/>
            <person name="Osada H."/>
            <person name="Takahashi S."/>
        </authorList>
    </citation>
    <scope>NUCLEOTIDE SEQUENCE [LARGE SCALE GENOMIC DNA]</scope>
    <source>
        <strain evidence="1 2">SN-593</strain>
    </source>
</reference>
<sequence>MSKTTCVVAGADGPCGPVHGHGLCSKHYYRWRTHGDPLKTIMRSPGGLLAELQAAAHATGDECIIMRFTGRPFIDYEGTWMNASRAVWTIRHGDPGERHVLHTCHRGEEGCISIRHLYAGDNAQNMRDKVEAGRSARGELNAKHKLTAPQVQEIRRLIAAGQSYRVIGERYGVTKKSIGDIGTGKTWSWLPPKEGPA</sequence>
<dbReference type="KEGG" id="arev:RVR_4494"/>
<evidence type="ECO:0008006" key="3">
    <source>
        <dbReference type="Google" id="ProtNLM"/>
    </source>
</evidence>
<reference evidence="1 2" key="3">
    <citation type="journal article" date="2011" name="Nat. Chem. Biol.">
        <title>Reveromycin A biosynthesis uses RevG and RevJ for stereospecific spiroacetal formation.</title>
        <authorList>
            <person name="Takahashi S."/>
            <person name="Toyoda A."/>
            <person name="Sekiyama Y."/>
            <person name="Takagi H."/>
            <person name="Nogawa T."/>
            <person name="Uramoto M."/>
            <person name="Suzuki R."/>
            <person name="Koshino H."/>
            <person name="Kumano T."/>
            <person name="Panthee S."/>
            <person name="Dairi T."/>
            <person name="Ishikawa J."/>
            <person name="Ikeda H."/>
            <person name="Sakaki Y."/>
            <person name="Osada H."/>
        </authorList>
    </citation>
    <scope>NUCLEOTIDE SEQUENCE [LARGE SCALE GENOMIC DNA]</scope>
    <source>
        <strain evidence="1 2">SN-593</strain>
    </source>
</reference>
<dbReference type="AlphaFoldDB" id="A0A7U3VP63"/>
<dbReference type="Proteomes" id="UP000595703">
    <property type="component" value="Chromosome"/>
</dbReference>
<reference evidence="1 2" key="2">
    <citation type="journal article" date="2011" name="J. Antibiot.">
        <title>Furaquinocins I and J: novel polyketide isoprenoid hybrid compounds from Streptomyces reveromyceticus SN-593.</title>
        <authorList>
            <person name="Panthee S."/>
            <person name="Takahashi S."/>
            <person name="Takagi H."/>
            <person name="Nogawa T."/>
            <person name="Oowada E."/>
            <person name="Uramoto M."/>
            <person name="Osada H."/>
        </authorList>
    </citation>
    <scope>NUCLEOTIDE SEQUENCE [LARGE SCALE GENOMIC DNA]</scope>
    <source>
        <strain evidence="1 2">SN-593</strain>
    </source>
</reference>